<dbReference type="Pfam" id="PF04925">
    <property type="entry name" value="SHQ1"/>
    <property type="match status" value="1"/>
</dbReference>
<dbReference type="GO" id="GO:0000493">
    <property type="term" value="P:box H/ACA snoRNP assembly"/>
    <property type="evidence" value="ECO:0007669"/>
    <property type="project" value="InterPro"/>
</dbReference>
<evidence type="ECO:0000313" key="3">
    <source>
        <dbReference type="EMBL" id="CAI4039662.1"/>
    </source>
</evidence>
<dbReference type="PANTHER" id="PTHR12967">
    <property type="entry name" value="PROTEIN SHQ1 HOMOLOG"/>
    <property type="match status" value="1"/>
</dbReference>
<reference evidence="3" key="1">
    <citation type="submission" date="2022-10" db="EMBL/GenBank/DDBJ databases">
        <authorList>
            <person name="Byrne P K."/>
        </authorList>
    </citation>
    <scope>NUCLEOTIDE SEQUENCE</scope>
    <source>
        <strain evidence="3">IFO1815</strain>
    </source>
</reference>
<organism evidence="3 4">
    <name type="scientific">Saccharomyces mikatae IFO 1815</name>
    <dbReference type="NCBI Taxonomy" id="226126"/>
    <lineage>
        <taxon>Eukaryota</taxon>
        <taxon>Fungi</taxon>
        <taxon>Dikarya</taxon>
        <taxon>Ascomycota</taxon>
        <taxon>Saccharomycotina</taxon>
        <taxon>Saccharomycetes</taxon>
        <taxon>Saccharomycetales</taxon>
        <taxon>Saccharomycetaceae</taxon>
        <taxon>Saccharomyces</taxon>
    </lineage>
</organism>
<feature type="domain" description="CS" evidence="2">
    <location>
        <begin position="1"/>
        <end position="91"/>
    </location>
</feature>
<dbReference type="InterPro" id="IPR008978">
    <property type="entry name" value="HSP20-like_chaperone"/>
</dbReference>
<evidence type="ECO:0000256" key="1">
    <source>
        <dbReference type="ARBA" id="ARBA00005607"/>
    </source>
</evidence>
<dbReference type="FunFam" id="2.60.40.790:FF:000064">
    <property type="entry name" value="Protein SHQ1"/>
    <property type="match status" value="1"/>
</dbReference>
<evidence type="ECO:0000313" key="4">
    <source>
        <dbReference type="Proteomes" id="UP001161438"/>
    </source>
</evidence>
<dbReference type="SUPFAM" id="SSF49764">
    <property type="entry name" value="HSP20-like chaperones"/>
    <property type="match status" value="1"/>
</dbReference>
<dbReference type="InterPro" id="IPR048696">
    <property type="entry name" value="SHQ1-like_CS"/>
</dbReference>
<dbReference type="EMBL" id="OX365765">
    <property type="protein sequence ID" value="CAI4039662.1"/>
    <property type="molecule type" value="Genomic_DNA"/>
</dbReference>
<dbReference type="Gene3D" id="2.60.40.790">
    <property type="match status" value="1"/>
</dbReference>
<dbReference type="PROSITE" id="PS51203">
    <property type="entry name" value="CS"/>
    <property type="match status" value="1"/>
</dbReference>
<dbReference type="GO" id="GO:0051082">
    <property type="term" value="F:unfolded protein binding"/>
    <property type="evidence" value="ECO:0007669"/>
    <property type="project" value="TreeGrafter"/>
</dbReference>
<comment type="similarity">
    <text evidence="1">Belongs to the SHQ1 family.</text>
</comment>
<dbReference type="GeneID" id="80918873"/>
<dbReference type="Proteomes" id="UP001161438">
    <property type="component" value="Chromosome 9"/>
</dbReference>
<dbReference type="AlphaFoldDB" id="A0AA35NGD3"/>
<sequence length="513" mass="60011">MITPRFSITQDEEFIFLKIFISNIRFNAMGLEIVIQENMVIFHLSPYYLRLRFPHELVDDERSTAQYDSKDECINVKIGKLNQNEYFEDLDLPTKLLARQGDLIGADALTENLGEKKAQKPLIQEIDADDTFSKSKEDVKTIGQMGEDFNWEIEQNIDSTINNELLKTKYGFDNLYDTIISVSVSNGNDINELDDPEHTKANDRVTERLRKENLKFDPEYYVSEYMTHKYGSEEDLEINGIKELLKFTPSVVKQYLQWYKDSSNPNIVMPIEFTDKEQKQMQDHLPKKTYLIEDIKPLYVTVLSVLFCHMFEQIENEGTHTTESAWTLGKLCPQISFLDNQLKKMDGLQESMKEISNVSKESSIIKVAIITGIRRALSYPLHRNYDLVMKAWTFVYYLLRGGKRLIIRALLDVHETFRFHDVYYVYDKVLLDDLTAWFISQGSENVIRSLAMEMRKEQESISKEDIEFDCIASFNEQTGEPEWETLNLREMEILAESQYREQHQTNNEVLPIV</sequence>
<dbReference type="GO" id="GO:0005654">
    <property type="term" value="C:nucleoplasm"/>
    <property type="evidence" value="ECO:0007669"/>
    <property type="project" value="TreeGrafter"/>
</dbReference>
<dbReference type="GO" id="GO:0005737">
    <property type="term" value="C:cytoplasm"/>
    <property type="evidence" value="ECO:0007669"/>
    <property type="project" value="TreeGrafter"/>
</dbReference>
<dbReference type="Pfam" id="PF21413">
    <property type="entry name" value="SHQ1-like_CS"/>
    <property type="match status" value="1"/>
</dbReference>
<name>A0AA35NGD3_SACMI</name>
<dbReference type="InterPro" id="IPR039742">
    <property type="entry name" value="Shq1"/>
</dbReference>
<proteinExistence type="inferred from homology"/>
<accession>A0AA35NGD3</accession>
<gene>
    <name evidence="3" type="primary">SMKI09G0690</name>
    <name evidence="3" type="ORF">SMKI_09G0690</name>
</gene>
<dbReference type="PANTHER" id="PTHR12967:SF0">
    <property type="entry name" value="PROTEIN SHQ1 HOMOLOG"/>
    <property type="match status" value="1"/>
</dbReference>
<protein>
    <recommendedName>
        <fullName evidence="2">CS domain-containing protein</fullName>
    </recommendedName>
</protein>
<keyword evidence="4" id="KW-1185">Reference proteome</keyword>
<dbReference type="InterPro" id="IPR007009">
    <property type="entry name" value="Shq1_C"/>
</dbReference>
<evidence type="ECO:0000259" key="2">
    <source>
        <dbReference type="PROSITE" id="PS51203"/>
    </source>
</evidence>
<dbReference type="InterPro" id="IPR007052">
    <property type="entry name" value="CS_dom"/>
</dbReference>
<dbReference type="RefSeq" id="XP_056082777.1">
    <property type="nucleotide sequence ID" value="XM_056223158.1"/>
</dbReference>